<evidence type="ECO:0000313" key="1">
    <source>
        <dbReference type="EMBL" id="AAB82023.1"/>
    </source>
</evidence>
<dbReference type="EMBL" id="U59235">
    <property type="protein sequence ID" value="AAB82023.1"/>
    <property type="molecule type" value="Genomic_DNA"/>
</dbReference>
<proteinExistence type="predicted"/>
<sequence>MIPAGVAPMAAKSERFAAAARQPIAAGGVVASLKWMPSTKTSLLTTNCCPAGGVRMAASSPRCSAGQNACRSGSKPCSPSSERLRSLTRRQVLAGLNQVLGTGDYGCLEDFVFGTQFFQHILAVNQITKGGIATIDQVEASWRQLRLKQEEEELRGTTVKVVAGTSPTQSAKSGEWQDRVIGIAAEFLQGGTVDRLAIALHEDFQWNLALLLGLRIDEARLRANGITNLQHVKIFSTGERQAVVEAPLH</sequence>
<name>Q54758_SYNE7</name>
<protein>
    <submittedName>
        <fullName evidence="1">Uncharacterized protein</fullName>
    </submittedName>
</protein>
<organism evidence="1">
    <name type="scientific">Synechococcus elongatus (strain ATCC 33912 / PCC 7942 / FACHB-805)</name>
    <name type="common">Anacystis nidulans R2</name>
    <dbReference type="NCBI Taxonomy" id="1140"/>
    <lineage>
        <taxon>Bacteria</taxon>
        <taxon>Bacillati</taxon>
        <taxon>Cyanobacteriota</taxon>
        <taxon>Cyanophyceae</taxon>
        <taxon>Synechococcales</taxon>
        <taxon>Synechococcaceae</taxon>
        <taxon>Synechococcus</taxon>
    </lineage>
</organism>
<dbReference type="AlphaFoldDB" id="Q54758"/>
<dbReference type="PIR" id="T30276">
    <property type="entry name" value="T30276"/>
</dbReference>
<reference evidence="1" key="1">
    <citation type="submission" date="1996-05" db="EMBL/GenBank/DDBJ databases">
        <title>Genes encoding biotin carboxyl carrier protein and elongation factor P from cyanobacterium Synechococcus sp. PCC 7942.</title>
        <authorList>
            <person name="Phung L.T."/>
            <person name="Haselkorn R."/>
        </authorList>
    </citation>
    <scope>NUCLEOTIDE SEQUENCE</scope>
    <source>
        <strain evidence="1">PCC 7942</strain>
    </source>
</reference>
<accession>Q54758</accession>